<evidence type="ECO:0000313" key="2">
    <source>
        <dbReference type="Proteomes" id="UP000316770"/>
    </source>
</evidence>
<protein>
    <recommendedName>
        <fullName evidence="3">DUF3150 domain-containing protein</fullName>
    </recommendedName>
</protein>
<dbReference type="EMBL" id="CP036318">
    <property type="protein sequence ID" value="QDV55350.1"/>
    <property type="molecule type" value="Genomic_DNA"/>
</dbReference>
<dbReference type="AlphaFoldDB" id="A0A518IQK8"/>
<evidence type="ECO:0008006" key="3">
    <source>
        <dbReference type="Google" id="ProtNLM"/>
    </source>
</evidence>
<sequence length="311" mass="35434">MTIAMVEPRATNTAGTSERLRSRMAAMKLMFHWLGTKKSLNAEQMSRAADAFDAERKFLSAGKKLFDTGDPDFRRVTAVKSQATTYYKSVSLPFPEPGVRLIRQDQVDTIHERMQSFREELAHAVQQLETRFSEVTLEARDRLGDLFNSSDYPTSLSDSFHIEWTFPTVEAPEYLRRLNPELYQQECDRVRAQFDEAVRLAESAFVEELGKLIDHLAERLSDSADGKVKVFRDTAITNFTEFFERFQSLNIGSNAELDALVDRARTVVSGVAPQTLRSSSELRDRITNQLANVQASLDGLMVDRPRRNIIR</sequence>
<dbReference type="Proteomes" id="UP000316770">
    <property type="component" value="Chromosome"/>
</dbReference>
<gene>
    <name evidence="1" type="ORF">Mal33_13210</name>
</gene>
<keyword evidence="2" id="KW-1185">Reference proteome</keyword>
<evidence type="ECO:0000313" key="1">
    <source>
        <dbReference type="EMBL" id="QDV55350.1"/>
    </source>
</evidence>
<reference evidence="1 2" key="1">
    <citation type="submission" date="2019-02" db="EMBL/GenBank/DDBJ databases">
        <title>Deep-cultivation of Planctomycetes and their phenomic and genomic characterization uncovers novel biology.</title>
        <authorList>
            <person name="Wiegand S."/>
            <person name="Jogler M."/>
            <person name="Boedeker C."/>
            <person name="Pinto D."/>
            <person name="Vollmers J."/>
            <person name="Rivas-Marin E."/>
            <person name="Kohn T."/>
            <person name="Peeters S.H."/>
            <person name="Heuer A."/>
            <person name="Rast P."/>
            <person name="Oberbeckmann S."/>
            <person name="Bunk B."/>
            <person name="Jeske O."/>
            <person name="Meyerdierks A."/>
            <person name="Storesund J.E."/>
            <person name="Kallscheuer N."/>
            <person name="Luecker S."/>
            <person name="Lage O.M."/>
            <person name="Pohl T."/>
            <person name="Merkel B.J."/>
            <person name="Hornburger P."/>
            <person name="Mueller R.-W."/>
            <person name="Bruemmer F."/>
            <person name="Labrenz M."/>
            <person name="Spormann A.M."/>
            <person name="Op den Camp H."/>
            <person name="Overmann J."/>
            <person name="Amann R."/>
            <person name="Jetten M.S.M."/>
            <person name="Mascher T."/>
            <person name="Medema M.H."/>
            <person name="Devos D.P."/>
            <person name="Kaster A.-K."/>
            <person name="Ovreas L."/>
            <person name="Rohde M."/>
            <person name="Galperin M.Y."/>
            <person name="Jogler C."/>
        </authorList>
    </citation>
    <scope>NUCLEOTIDE SEQUENCE [LARGE SCALE GENOMIC DNA]</scope>
    <source>
        <strain evidence="1 2">Mal33</strain>
    </source>
</reference>
<name>A0A518IQK8_9BACT</name>
<proteinExistence type="predicted"/>
<accession>A0A518IQK8</accession>
<organism evidence="1 2">
    <name type="scientific">Rosistilla oblonga</name>
    <dbReference type="NCBI Taxonomy" id="2527990"/>
    <lineage>
        <taxon>Bacteria</taxon>
        <taxon>Pseudomonadati</taxon>
        <taxon>Planctomycetota</taxon>
        <taxon>Planctomycetia</taxon>
        <taxon>Pirellulales</taxon>
        <taxon>Pirellulaceae</taxon>
        <taxon>Rosistilla</taxon>
    </lineage>
</organism>